<dbReference type="GO" id="GO:0016791">
    <property type="term" value="F:phosphatase activity"/>
    <property type="evidence" value="ECO:0007669"/>
    <property type="project" value="TreeGrafter"/>
</dbReference>
<dbReference type="PROSITE" id="PS01229">
    <property type="entry name" value="COF_2"/>
    <property type="match status" value="1"/>
</dbReference>
<organism evidence="1 2">
    <name type="scientific">Gracilibacillus dipsosauri</name>
    <dbReference type="NCBI Taxonomy" id="178340"/>
    <lineage>
        <taxon>Bacteria</taxon>
        <taxon>Bacillati</taxon>
        <taxon>Bacillota</taxon>
        <taxon>Bacilli</taxon>
        <taxon>Bacillales</taxon>
        <taxon>Bacillaceae</taxon>
        <taxon>Gracilibacillus</taxon>
    </lineage>
</organism>
<accession>A0A317KVZ1</accession>
<proteinExistence type="predicted"/>
<dbReference type="InterPro" id="IPR000150">
    <property type="entry name" value="Cof"/>
</dbReference>
<dbReference type="NCBIfam" id="TIGR00099">
    <property type="entry name" value="Cof-subfamily"/>
    <property type="match status" value="1"/>
</dbReference>
<reference evidence="1 2" key="1">
    <citation type="submission" date="2018-05" db="EMBL/GenBank/DDBJ databases">
        <title>Genomic analysis of Gracilibacillus dipsosauri DD1 reveals novel features of a salt-tolerant amylase.</title>
        <authorList>
            <person name="Deutch C.E."/>
            <person name="Yang S."/>
        </authorList>
    </citation>
    <scope>NUCLEOTIDE SEQUENCE [LARGE SCALE GENOMIC DNA]</scope>
    <source>
        <strain evidence="1 2">DD1</strain>
    </source>
</reference>
<dbReference type="AlphaFoldDB" id="A0A317KVZ1"/>
<dbReference type="Gene3D" id="3.40.50.1000">
    <property type="entry name" value="HAD superfamily/HAD-like"/>
    <property type="match status" value="1"/>
</dbReference>
<comment type="caution">
    <text evidence="1">The sequence shown here is derived from an EMBL/GenBank/DDBJ whole genome shotgun (WGS) entry which is preliminary data.</text>
</comment>
<dbReference type="PANTHER" id="PTHR10000:SF25">
    <property type="entry name" value="PHOSPHATASE YKRA-RELATED"/>
    <property type="match status" value="1"/>
</dbReference>
<dbReference type="InterPro" id="IPR036412">
    <property type="entry name" value="HAD-like_sf"/>
</dbReference>
<dbReference type="Pfam" id="PF08282">
    <property type="entry name" value="Hydrolase_3"/>
    <property type="match status" value="1"/>
</dbReference>
<dbReference type="GO" id="GO:0000287">
    <property type="term" value="F:magnesium ion binding"/>
    <property type="evidence" value="ECO:0007669"/>
    <property type="project" value="TreeGrafter"/>
</dbReference>
<dbReference type="RefSeq" id="WP_054787458.1">
    <property type="nucleotide sequence ID" value="NZ_JAJUIE010000012.1"/>
</dbReference>
<name>A0A317KVZ1_9BACI</name>
<dbReference type="NCBIfam" id="TIGR01484">
    <property type="entry name" value="HAD-SF-IIB"/>
    <property type="match status" value="1"/>
</dbReference>
<keyword evidence="1" id="KW-0378">Hydrolase</keyword>
<dbReference type="GO" id="GO:0005829">
    <property type="term" value="C:cytosol"/>
    <property type="evidence" value="ECO:0007669"/>
    <property type="project" value="TreeGrafter"/>
</dbReference>
<dbReference type="PANTHER" id="PTHR10000">
    <property type="entry name" value="PHOSPHOSERINE PHOSPHATASE"/>
    <property type="match status" value="1"/>
</dbReference>
<dbReference type="OrthoDB" id="9810101at2"/>
<dbReference type="SFLD" id="SFLDS00003">
    <property type="entry name" value="Haloacid_Dehalogenase"/>
    <property type="match status" value="1"/>
</dbReference>
<protein>
    <submittedName>
        <fullName evidence="1">Cof-type HAD-IIB family hydrolase</fullName>
    </submittedName>
</protein>
<dbReference type="InterPro" id="IPR023214">
    <property type="entry name" value="HAD_sf"/>
</dbReference>
<evidence type="ECO:0000313" key="1">
    <source>
        <dbReference type="EMBL" id="PWU67536.1"/>
    </source>
</evidence>
<dbReference type="EMBL" id="QGTD01000013">
    <property type="protein sequence ID" value="PWU67536.1"/>
    <property type="molecule type" value="Genomic_DNA"/>
</dbReference>
<dbReference type="Proteomes" id="UP000245624">
    <property type="component" value="Unassembled WGS sequence"/>
</dbReference>
<dbReference type="SFLD" id="SFLDG01140">
    <property type="entry name" value="C2.B:_Phosphomannomutase_and_P"/>
    <property type="match status" value="1"/>
</dbReference>
<evidence type="ECO:0000313" key="2">
    <source>
        <dbReference type="Proteomes" id="UP000245624"/>
    </source>
</evidence>
<dbReference type="InterPro" id="IPR006379">
    <property type="entry name" value="HAD-SF_hydro_IIB"/>
</dbReference>
<sequence>MKQYKALFLDIDGTILRQDHTIEPSTKEAISIARQKGIEVFLATGRPLHEIYTIAEELGIHSFIGYNGAYALYQEKILVDEPISATIIEHYLKIAKQNHHEMILYTNSHNLLTSLETKAVRQFIDYFALSDTALYQDKYRNQILGITIMNVSPDEIALYNLDHENIYFSQVNVKGLEHSYDVIRENVNKGMAIKSILEELHLSPDQAIAFGDGMNDKQMLQFVGNSFAMGNANPELFQYAKYRTTTVENSGIFNGLRKLGIIT</sequence>
<dbReference type="Gene3D" id="3.30.1240.10">
    <property type="match status" value="1"/>
</dbReference>
<dbReference type="SUPFAM" id="SSF56784">
    <property type="entry name" value="HAD-like"/>
    <property type="match status" value="1"/>
</dbReference>
<gene>
    <name evidence="1" type="ORF">DLJ74_13805</name>
</gene>
<keyword evidence="2" id="KW-1185">Reference proteome</keyword>